<feature type="region of interest" description="Disordered" evidence="1">
    <location>
        <begin position="256"/>
        <end position="289"/>
    </location>
</feature>
<feature type="compositionally biased region" description="Basic and acidic residues" evidence="1">
    <location>
        <begin position="256"/>
        <end position="281"/>
    </location>
</feature>
<reference evidence="3" key="1">
    <citation type="submission" date="2022-11" db="EMBL/GenBank/DDBJ databases">
        <authorList>
            <person name="Mo P."/>
        </authorList>
    </citation>
    <scope>NUCLEOTIDE SEQUENCE</scope>
    <source>
        <strain evidence="3">HUAS 11-8</strain>
    </source>
</reference>
<dbReference type="EMBL" id="CP113836">
    <property type="protein sequence ID" value="WAL64511.1"/>
    <property type="molecule type" value="Genomic_DNA"/>
</dbReference>
<evidence type="ECO:0000256" key="1">
    <source>
        <dbReference type="SAM" id="MobiDB-lite"/>
    </source>
</evidence>
<sequence>MSATVATVTFIAFIAGALWSEIIPAVVRFSVWYSWVRPLQIIRTRQLVKQYNLDKAIEFENSLPTREESRFFSGPFLGRIEKLVRLKVYQKVNQNPEFRSEVEKRLYKTELSGSHADELDEELACRTVDIRRHTTDVVSGARRIPTRLLGKEMEIWNLWDRLRAEGDFRCAVASSTAVLILVTAVKLSPILLSLLPLVIILWIQGEGKYREAFGALYESLISGRVAISELERIGEPGQTFWFRAVREPLSEEGMRKLEATTRAREKAERDRQEKGKLKEELSIEEWTLD</sequence>
<name>A0ABY7AWY1_9PSEU</name>
<organism evidence="3 4">
    <name type="scientific">Amycolatopsis cynarae</name>
    <dbReference type="NCBI Taxonomy" id="2995223"/>
    <lineage>
        <taxon>Bacteria</taxon>
        <taxon>Bacillati</taxon>
        <taxon>Actinomycetota</taxon>
        <taxon>Actinomycetes</taxon>
        <taxon>Pseudonocardiales</taxon>
        <taxon>Pseudonocardiaceae</taxon>
        <taxon>Amycolatopsis</taxon>
    </lineage>
</organism>
<keyword evidence="2" id="KW-0472">Membrane</keyword>
<evidence type="ECO:0000313" key="4">
    <source>
        <dbReference type="Proteomes" id="UP001163203"/>
    </source>
</evidence>
<feature type="transmembrane region" description="Helical" evidence="2">
    <location>
        <begin position="178"/>
        <end position="203"/>
    </location>
</feature>
<accession>A0ABY7AWY1</accession>
<keyword evidence="2" id="KW-1133">Transmembrane helix</keyword>
<evidence type="ECO:0000313" key="3">
    <source>
        <dbReference type="EMBL" id="WAL64511.1"/>
    </source>
</evidence>
<evidence type="ECO:0000256" key="2">
    <source>
        <dbReference type="SAM" id="Phobius"/>
    </source>
</evidence>
<proteinExistence type="predicted"/>
<protein>
    <submittedName>
        <fullName evidence="3">Uncharacterized protein</fullName>
    </submittedName>
</protein>
<dbReference type="Proteomes" id="UP001163203">
    <property type="component" value="Chromosome"/>
</dbReference>
<gene>
    <name evidence="3" type="ORF">ORV05_26605</name>
</gene>
<dbReference type="RefSeq" id="WP_268754731.1">
    <property type="nucleotide sequence ID" value="NZ_CP113836.1"/>
</dbReference>
<keyword evidence="2" id="KW-0812">Transmembrane</keyword>
<keyword evidence="4" id="KW-1185">Reference proteome</keyword>